<dbReference type="CDD" id="cd17332">
    <property type="entry name" value="MFS_MelB_like"/>
    <property type="match status" value="1"/>
</dbReference>
<evidence type="ECO:0000313" key="7">
    <source>
        <dbReference type="EMBL" id="OUN03545.1"/>
    </source>
</evidence>
<dbReference type="Proteomes" id="UP000195772">
    <property type="component" value="Unassembled WGS sequence"/>
</dbReference>
<keyword evidence="4 5" id="KW-0472">Membrane</keyword>
<dbReference type="NCBIfam" id="TIGR00792">
    <property type="entry name" value="gph"/>
    <property type="match status" value="1"/>
</dbReference>
<dbReference type="GO" id="GO:0015293">
    <property type="term" value="F:symporter activity"/>
    <property type="evidence" value="ECO:0007669"/>
    <property type="project" value="InterPro"/>
</dbReference>
<dbReference type="PROSITE" id="PS50850">
    <property type="entry name" value="MFS"/>
    <property type="match status" value="1"/>
</dbReference>
<evidence type="ECO:0000259" key="6">
    <source>
        <dbReference type="PROSITE" id="PS50850"/>
    </source>
</evidence>
<gene>
    <name evidence="7" type="ORF">B5G41_07610</name>
</gene>
<dbReference type="Gene3D" id="1.20.1250.20">
    <property type="entry name" value="MFS general substrate transporter like domains"/>
    <property type="match status" value="2"/>
</dbReference>
<dbReference type="InterPro" id="IPR020846">
    <property type="entry name" value="MFS_dom"/>
</dbReference>
<comment type="caution">
    <text evidence="7">The sequence shown here is derived from an EMBL/GenBank/DDBJ whole genome shotgun (WGS) entry which is preliminary data.</text>
</comment>
<keyword evidence="2 5" id="KW-0812">Transmembrane</keyword>
<feature type="transmembrane region" description="Helical" evidence="5">
    <location>
        <begin position="266"/>
        <end position="294"/>
    </location>
</feature>
<dbReference type="PANTHER" id="PTHR11328">
    <property type="entry name" value="MAJOR FACILITATOR SUPERFAMILY DOMAIN-CONTAINING PROTEIN"/>
    <property type="match status" value="1"/>
</dbReference>
<keyword evidence="3 5" id="KW-1133">Transmembrane helix</keyword>
<feature type="transmembrane region" description="Helical" evidence="5">
    <location>
        <begin position="306"/>
        <end position="324"/>
    </location>
</feature>
<dbReference type="InterPro" id="IPR001927">
    <property type="entry name" value="Na/Gal_symport"/>
</dbReference>
<feature type="transmembrane region" description="Helical" evidence="5">
    <location>
        <begin position="330"/>
        <end position="351"/>
    </location>
</feature>
<feature type="transmembrane region" description="Helical" evidence="5">
    <location>
        <begin position="383"/>
        <end position="401"/>
    </location>
</feature>
<feature type="transmembrane region" description="Helical" evidence="5">
    <location>
        <begin position="79"/>
        <end position="98"/>
    </location>
</feature>
<dbReference type="InterPro" id="IPR036259">
    <property type="entry name" value="MFS_trans_sf"/>
</dbReference>
<evidence type="ECO:0000313" key="8">
    <source>
        <dbReference type="Proteomes" id="UP000195772"/>
    </source>
</evidence>
<dbReference type="GO" id="GO:0006814">
    <property type="term" value="P:sodium ion transport"/>
    <property type="evidence" value="ECO:0007669"/>
    <property type="project" value="InterPro"/>
</dbReference>
<dbReference type="AlphaFoldDB" id="A0A1Y3QWT5"/>
<proteinExistence type="inferred from homology"/>
<dbReference type="OrthoDB" id="9764596at2"/>
<evidence type="ECO:0000256" key="5">
    <source>
        <dbReference type="SAM" id="Phobius"/>
    </source>
</evidence>
<dbReference type="GO" id="GO:0008643">
    <property type="term" value="P:carbohydrate transport"/>
    <property type="evidence" value="ECO:0007669"/>
    <property type="project" value="InterPro"/>
</dbReference>
<feature type="transmembrane region" description="Helical" evidence="5">
    <location>
        <begin position="145"/>
        <end position="167"/>
    </location>
</feature>
<comment type="similarity">
    <text evidence="1">Belongs to the sodium:galactoside symporter (TC 2.A.2) family.</text>
</comment>
<feature type="domain" description="Major facilitator superfamily (MFS) profile" evidence="6">
    <location>
        <begin position="1"/>
        <end position="441"/>
    </location>
</feature>
<feature type="transmembrane region" description="Helical" evidence="5">
    <location>
        <begin position="39"/>
        <end position="58"/>
    </location>
</feature>
<dbReference type="eggNOG" id="COG2211">
    <property type="taxonomic scope" value="Bacteria"/>
</dbReference>
<evidence type="ECO:0000256" key="3">
    <source>
        <dbReference type="ARBA" id="ARBA00022989"/>
    </source>
</evidence>
<feature type="transmembrane region" description="Helical" evidence="5">
    <location>
        <begin position="179"/>
        <end position="200"/>
    </location>
</feature>
<dbReference type="RefSeq" id="WP_087402158.1">
    <property type="nucleotide sequence ID" value="NZ_DAWDON010000003.1"/>
</dbReference>
<dbReference type="InterPro" id="IPR039672">
    <property type="entry name" value="MFS_2"/>
</dbReference>
<feature type="transmembrane region" description="Helical" evidence="5">
    <location>
        <begin position="110"/>
        <end position="133"/>
    </location>
</feature>
<feature type="transmembrane region" description="Helical" evidence="5">
    <location>
        <begin position="421"/>
        <end position="440"/>
    </location>
</feature>
<dbReference type="Pfam" id="PF13347">
    <property type="entry name" value="MFS_2"/>
    <property type="match status" value="1"/>
</dbReference>
<dbReference type="PANTHER" id="PTHR11328:SF24">
    <property type="entry name" value="MAJOR FACILITATOR SUPERFAMILY (MFS) PROFILE DOMAIN-CONTAINING PROTEIN"/>
    <property type="match status" value="1"/>
</dbReference>
<dbReference type="GO" id="GO:0005886">
    <property type="term" value="C:plasma membrane"/>
    <property type="evidence" value="ECO:0007669"/>
    <property type="project" value="TreeGrafter"/>
</dbReference>
<organism evidence="7 8">
    <name type="scientific">Alistipes onderdonkii</name>
    <dbReference type="NCBI Taxonomy" id="328813"/>
    <lineage>
        <taxon>Bacteria</taxon>
        <taxon>Pseudomonadati</taxon>
        <taxon>Bacteroidota</taxon>
        <taxon>Bacteroidia</taxon>
        <taxon>Bacteroidales</taxon>
        <taxon>Rikenellaceae</taxon>
        <taxon>Alistipes</taxon>
    </lineage>
</organism>
<dbReference type="SUPFAM" id="SSF103473">
    <property type="entry name" value="MFS general substrate transporter"/>
    <property type="match status" value="1"/>
</dbReference>
<name>A0A1Y3QWT5_9BACT</name>
<dbReference type="EMBL" id="NFHB01000004">
    <property type="protein sequence ID" value="OUN03545.1"/>
    <property type="molecule type" value="Genomic_DNA"/>
</dbReference>
<evidence type="ECO:0000256" key="4">
    <source>
        <dbReference type="ARBA" id="ARBA00023136"/>
    </source>
</evidence>
<accession>A0A1Y3QWT5</accession>
<reference evidence="8" key="1">
    <citation type="submission" date="2017-04" db="EMBL/GenBank/DDBJ databases">
        <title>Function of individual gut microbiota members based on whole genome sequencing of pure cultures obtained from chicken caecum.</title>
        <authorList>
            <person name="Medvecky M."/>
            <person name="Cejkova D."/>
            <person name="Polansky O."/>
            <person name="Karasova D."/>
            <person name="Kubasova T."/>
            <person name="Cizek A."/>
            <person name="Rychlik I."/>
        </authorList>
    </citation>
    <scope>NUCLEOTIDE SEQUENCE [LARGE SCALE GENOMIC DNA]</scope>
    <source>
        <strain evidence="8">An90</strain>
    </source>
</reference>
<evidence type="ECO:0000256" key="1">
    <source>
        <dbReference type="ARBA" id="ARBA00009617"/>
    </source>
</evidence>
<protein>
    <submittedName>
        <fullName evidence="7">MFS transporter</fullName>
    </submittedName>
</protein>
<evidence type="ECO:0000256" key="2">
    <source>
        <dbReference type="ARBA" id="ARBA00022692"/>
    </source>
</evidence>
<sequence>MAMRLGEKIGYGLGDTASSMLWKLFSVYLMFFYTDISGIDAWVVGVLFLVTRIWDSLLDPVVGLLCDRTHSRWGTFRPWLLWGALPFGVLGILTFYMPEWSSGGKVVYATVTYSLMMIVYSSVNVPYAALLGVMSADPHERTVLAAFRMAFAAAGSMVVVLAVEALVKAFRPWAGSSGSWTAAIAVVAVVAVLLFFVTFATTRERIRPVRTERHPVLGSLRDLLHNKPWLILAGAAVCLQVFNAFRESGTIYFFKYCVAGETVGTMSFAGVALTGSALFLAVGQLFNIAGIVLIPFAADRFGRRRTLVCALLLTAVFSFAFYFVRQGGYSLLFLAQALISLSVGGVLPLLWAMSADTADYAEQRSGRRDTGLIFSSYSMAQKMGWAVGSAATAWILSLSGFEANTVQSPAALTVIGCLQSIFPALAALGTCVFILFYPLADSRPK</sequence>